<dbReference type="EMBL" id="WWVF01000010">
    <property type="protein sequence ID" value="MZS88818.1"/>
    <property type="molecule type" value="Genomic_DNA"/>
</dbReference>
<dbReference type="PROSITE" id="PS51257">
    <property type="entry name" value="PROKAR_LIPOPROTEIN"/>
    <property type="match status" value="1"/>
</dbReference>
<feature type="transmembrane region" description="Helical" evidence="7">
    <location>
        <begin position="233"/>
        <end position="259"/>
    </location>
</feature>
<comment type="similarity">
    <text evidence="7">Belongs to the binding-protein-dependent transport system permease family.</text>
</comment>
<dbReference type="Pfam" id="PF19300">
    <property type="entry name" value="BPD_transp_1_N"/>
    <property type="match status" value="1"/>
</dbReference>
<organism evidence="10 11">
    <name type="scientific">Blautia wexlerae</name>
    <dbReference type="NCBI Taxonomy" id="418240"/>
    <lineage>
        <taxon>Bacteria</taxon>
        <taxon>Bacillati</taxon>
        <taxon>Bacillota</taxon>
        <taxon>Clostridia</taxon>
        <taxon>Lachnospirales</taxon>
        <taxon>Lachnospiraceae</taxon>
        <taxon>Blautia</taxon>
    </lineage>
</organism>
<dbReference type="InterPro" id="IPR035906">
    <property type="entry name" value="MetI-like_sf"/>
</dbReference>
<dbReference type="SUPFAM" id="SSF161098">
    <property type="entry name" value="MetI-like"/>
    <property type="match status" value="1"/>
</dbReference>
<sequence length="316" mass="34518">MANAKYFLKRFAMALLTIFLVACLTFLLMNAVPGSPWLSEKTPSAATLAALNAKYGLDKPVHVQLFMYLKNILHGDFGVSLKMQKNRAVLDIIVEMFPVSAKVGALALLWAIIVGVPLGCLAAFKRGKLTDSILRVICTLGISMPSFVVASVLLVTLTGDGALNLFPSIFDASQGIRAYILPCFALGFYPMCYTARQTRSAMLDSLSQEYIKTARAKGLKNKKIIFKHALRNALIPVITYLGPQVAFTLCGGFVVESVFSIPGLGRYFVQSIQNRDYPVIMGTTIFLATFIILMNLVVDLLYKVADPRISLTKGGD</sequence>
<dbReference type="Gene3D" id="1.10.3720.10">
    <property type="entry name" value="MetI-like"/>
    <property type="match status" value="1"/>
</dbReference>
<dbReference type="PANTHER" id="PTHR43163">
    <property type="entry name" value="DIPEPTIDE TRANSPORT SYSTEM PERMEASE PROTEIN DPPB-RELATED"/>
    <property type="match status" value="1"/>
</dbReference>
<evidence type="ECO:0000313" key="12">
    <source>
        <dbReference type="Proteomes" id="UP000477156"/>
    </source>
</evidence>
<feature type="transmembrane region" description="Helical" evidence="7">
    <location>
        <begin position="12"/>
        <end position="32"/>
    </location>
</feature>
<dbReference type="PROSITE" id="PS50928">
    <property type="entry name" value="ABC_TM1"/>
    <property type="match status" value="1"/>
</dbReference>
<evidence type="ECO:0000256" key="7">
    <source>
        <dbReference type="RuleBase" id="RU363032"/>
    </source>
</evidence>
<evidence type="ECO:0000256" key="3">
    <source>
        <dbReference type="ARBA" id="ARBA00022475"/>
    </source>
</evidence>
<dbReference type="Proteomes" id="UP000477156">
    <property type="component" value="Unassembled WGS sequence"/>
</dbReference>
<evidence type="ECO:0000313" key="10">
    <source>
        <dbReference type="EMBL" id="VUX63712.1"/>
    </source>
</evidence>
<dbReference type="Pfam" id="PF00528">
    <property type="entry name" value="BPD_transp_1"/>
    <property type="match status" value="1"/>
</dbReference>
<name>A0A564WMQ5_9FIRM</name>
<feature type="transmembrane region" description="Helical" evidence="7">
    <location>
        <begin position="136"/>
        <end position="156"/>
    </location>
</feature>
<feature type="transmembrane region" description="Helical" evidence="7">
    <location>
        <begin position="103"/>
        <end position="124"/>
    </location>
</feature>
<gene>
    <name evidence="10" type="primary">dppB</name>
    <name evidence="10" type="ORF">BWLFYP14_01070</name>
    <name evidence="9" type="ORF">GT712_06975</name>
</gene>
<evidence type="ECO:0000256" key="4">
    <source>
        <dbReference type="ARBA" id="ARBA00022692"/>
    </source>
</evidence>
<dbReference type="CDD" id="cd06261">
    <property type="entry name" value="TM_PBP2"/>
    <property type="match status" value="1"/>
</dbReference>
<dbReference type="GO" id="GO:0005886">
    <property type="term" value="C:plasma membrane"/>
    <property type="evidence" value="ECO:0007669"/>
    <property type="project" value="UniProtKB-SubCell"/>
</dbReference>
<evidence type="ECO:0000313" key="9">
    <source>
        <dbReference type="EMBL" id="MZS88818.1"/>
    </source>
</evidence>
<keyword evidence="5 7" id="KW-1133">Transmembrane helix</keyword>
<dbReference type="PANTHER" id="PTHR43163:SF6">
    <property type="entry name" value="DIPEPTIDE TRANSPORT SYSTEM PERMEASE PROTEIN DPPB-RELATED"/>
    <property type="match status" value="1"/>
</dbReference>
<dbReference type="GO" id="GO:0055085">
    <property type="term" value="P:transmembrane transport"/>
    <property type="evidence" value="ECO:0007669"/>
    <property type="project" value="InterPro"/>
</dbReference>
<keyword evidence="2 7" id="KW-0813">Transport</keyword>
<dbReference type="GeneID" id="75080751"/>
<comment type="subcellular location">
    <subcellularLocation>
        <location evidence="1 7">Cell membrane</location>
        <topology evidence="1 7">Multi-pass membrane protein</topology>
    </subcellularLocation>
</comment>
<dbReference type="EMBL" id="CABHOF010000030">
    <property type="protein sequence ID" value="VUX63712.1"/>
    <property type="molecule type" value="Genomic_DNA"/>
</dbReference>
<dbReference type="Proteomes" id="UP000366766">
    <property type="component" value="Unassembled WGS sequence"/>
</dbReference>
<accession>A0A564WMQ5</accession>
<keyword evidence="6 7" id="KW-0472">Membrane</keyword>
<evidence type="ECO:0000256" key="2">
    <source>
        <dbReference type="ARBA" id="ARBA00022448"/>
    </source>
</evidence>
<keyword evidence="11" id="KW-1185">Reference proteome</keyword>
<dbReference type="AlphaFoldDB" id="A0A564WMQ5"/>
<keyword evidence="3" id="KW-1003">Cell membrane</keyword>
<dbReference type="InterPro" id="IPR045621">
    <property type="entry name" value="BPD_transp_1_N"/>
</dbReference>
<proteinExistence type="inferred from homology"/>
<feature type="transmembrane region" description="Helical" evidence="7">
    <location>
        <begin position="279"/>
        <end position="302"/>
    </location>
</feature>
<feature type="domain" description="ABC transmembrane type-1" evidence="8">
    <location>
        <begin position="97"/>
        <end position="302"/>
    </location>
</feature>
<dbReference type="InterPro" id="IPR000515">
    <property type="entry name" value="MetI-like"/>
</dbReference>
<evidence type="ECO:0000256" key="5">
    <source>
        <dbReference type="ARBA" id="ARBA00022989"/>
    </source>
</evidence>
<protein>
    <submittedName>
        <fullName evidence="9">ABC transporter permease subunit</fullName>
    </submittedName>
    <submittedName>
        <fullName evidence="10">Dipeptide transport system permease protein DppB</fullName>
    </submittedName>
</protein>
<reference evidence="9 12" key="1">
    <citation type="journal article" date="2019" name="Nat. Med.">
        <title>A library of human gut bacterial isolates paired with longitudinal multiomics data enables mechanistic microbiome research.</title>
        <authorList>
            <person name="Poyet M."/>
            <person name="Groussin M."/>
            <person name="Gibbons S.M."/>
            <person name="Avila-Pacheco J."/>
            <person name="Jiang X."/>
            <person name="Kearney S.M."/>
            <person name="Perrotta A.R."/>
            <person name="Berdy B."/>
            <person name="Zhao S."/>
            <person name="Lieberman T.D."/>
            <person name="Swanson P.K."/>
            <person name="Smith M."/>
            <person name="Roesemann S."/>
            <person name="Alexander J.E."/>
            <person name="Rich S.A."/>
            <person name="Livny J."/>
            <person name="Vlamakis H."/>
            <person name="Clish C."/>
            <person name="Bullock K."/>
            <person name="Deik A."/>
            <person name="Scott J."/>
            <person name="Pierce K.A."/>
            <person name="Xavier R.J."/>
            <person name="Alm E.J."/>
        </authorList>
    </citation>
    <scope>NUCLEOTIDE SEQUENCE [LARGE SCALE GENOMIC DNA]</scope>
    <source>
        <strain evidence="9 12">BIOML-A12</strain>
    </source>
</reference>
<feature type="transmembrane region" description="Helical" evidence="7">
    <location>
        <begin position="176"/>
        <end position="195"/>
    </location>
</feature>
<evidence type="ECO:0000256" key="6">
    <source>
        <dbReference type="ARBA" id="ARBA00023136"/>
    </source>
</evidence>
<evidence type="ECO:0000313" key="11">
    <source>
        <dbReference type="Proteomes" id="UP000366766"/>
    </source>
</evidence>
<evidence type="ECO:0000256" key="1">
    <source>
        <dbReference type="ARBA" id="ARBA00004651"/>
    </source>
</evidence>
<dbReference type="RefSeq" id="WP_025579672.1">
    <property type="nucleotide sequence ID" value="NZ_CABHOF010000030.1"/>
</dbReference>
<reference evidence="10 11" key="2">
    <citation type="submission" date="2019-07" db="EMBL/GenBank/DDBJ databases">
        <authorList>
            <person name="Chang H.-W."/>
            <person name="Raman A."/>
            <person name="Venkatesh S."/>
            <person name="Gehrig J."/>
        </authorList>
    </citation>
    <scope>NUCLEOTIDE SEQUENCE [LARGE SCALE GENOMIC DNA]</scope>
    <source>
        <strain evidence="10">Blautia_wexlerae_LFYP_14</strain>
    </source>
</reference>
<evidence type="ECO:0000259" key="8">
    <source>
        <dbReference type="PROSITE" id="PS50928"/>
    </source>
</evidence>
<keyword evidence="4 7" id="KW-0812">Transmembrane</keyword>